<dbReference type="Pfam" id="PF01535">
    <property type="entry name" value="PPR"/>
    <property type="match status" value="9"/>
</dbReference>
<dbReference type="NCBIfam" id="TIGR00756">
    <property type="entry name" value="PPR"/>
    <property type="match status" value="5"/>
</dbReference>
<dbReference type="GeneID" id="107435684"/>
<dbReference type="PANTHER" id="PTHR47926:SF456">
    <property type="entry name" value="PENTATRICOPEPTIDE REPEAT-CONTAINING PROTEIN ELI1, CHLOROPLASTIC"/>
    <property type="match status" value="1"/>
</dbReference>
<evidence type="ECO:0000256" key="2">
    <source>
        <dbReference type="PROSITE-ProRule" id="PRU00708"/>
    </source>
</evidence>
<feature type="repeat" description="PPR" evidence="2">
    <location>
        <begin position="314"/>
        <end position="348"/>
    </location>
</feature>
<feature type="repeat" description="PPR" evidence="2">
    <location>
        <begin position="252"/>
        <end position="286"/>
    </location>
</feature>
<dbReference type="Gene3D" id="1.25.40.10">
    <property type="entry name" value="Tetratricopeptide repeat domain"/>
    <property type="match status" value="4"/>
</dbReference>
<dbReference type="Pfam" id="PF20431">
    <property type="entry name" value="E_motif"/>
    <property type="match status" value="1"/>
</dbReference>
<organism evidence="3 4">
    <name type="scientific">Ziziphus jujuba</name>
    <name type="common">Chinese jujube</name>
    <name type="synonym">Ziziphus sativa</name>
    <dbReference type="NCBI Taxonomy" id="326968"/>
    <lineage>
        <taxon>Eukaryota</taxon>
        <taxon>Viridiplantae</taxon>
        <taxon>Streptophyta</taxon>
        <taxon>Embryophyta</taxon>
        <taxon>Tracheophyta</taxon>
        <taxon>Spermatophyta</taxon>
        <taxon>Magnoliopsida</taxon>
        <taxon>eudicotyledons</taxon>
        <taxon>Gunneridae</taxon>
        <taxon>Pentapetalae</taxon>
        <taxon>rosids</taxon>
        <taxon>fabids</taxon>
        <taxon>Rosales</taxon>
        <taxon>Rhamnaceae</taxon>
        <taxon>Paliureae</taxon>
        <taxon>Ziziphus</taxon>
    </lineage>
</organism>
<evidence type="ECO:0000313" key="3">
    <source>
        <dbReference type="Proteomes" id="UP001652623"/>
    </source>
</evidence>
<dbReference type="AlphaFoldDB" id="A0A6P4B225"/>
<dbReference type="InterPro" id="IPR046848">
    <property type="entry name" value="E_motif"/>
</dbReference>
<accession>A0A6P4B225</accession>
<dbReference type="InParanoid" id="A0A6P4B225"/>
<sequence length="637" mass="72111">MILCVNANQPWNSILQTLGLLKKCKTLNDVSQIHARLITTGFIKNNSLTTKIILSFVSSPYTPVVEFARYLFFTQHAFRRRRKEEDPFLWNAVIKSHSHGCDPKQALVIFCLMLELGVRVDKFSLSLVLKACGRMGLVKEGLQIHGLLRKMEIGKHLYLQNSLIGWYQRCGYVEFSRQVFDRMPRRDSVSYNSMIDGYVKCGMVDLARELFDSMPEEEKNSISWNSMISGHAQSENELKSAWELFEAAPERDLVSWNTMIDGCVKHGKLEDAHNLFNRMPKRDVISWANMIDGYAKLGSIDVARGFFDEMPDRDVVAYNAMIAGYVQNGNYTEALGIFEHMLKSEISPDTATLLTVLSAVAQLGHLENGVAIHCYLEENGFPVGGKLGVALIDMYAKCGSLENAEIVFENIEEERSVDHWNAMIGGLAIHGLGELAFGLLLDMERLCVEPDDITFIGVLNACGHVGLVKEGLICFELMRRVHKLEPKMQHYGCVVDILGRAGLIEEARRFINGMPIEPNDVVWRTLLGACKNYEKFSIGEPVAKNLIRQDSCNSSAYVLLSNMYAGLSMWDDVRKVRMKMREKNIKKFPGCSWIEHEGIVHEFFVRDNSHPQVREMHSMLNGLWTPNSEVSDSRVYG</sequence>
<dbReference type="PANTHER" id="PTHR47926">
    <property type="entry name" value="PENTATRICOPEPTIDE REPEAT-CONTAINING PROTEIN"/>
    <property type="match status" value="1"/>
</dbReference>
<dbReference type="GO" id="GO:0003729">
    <property type="term" value="F:mRNA binding"/>
    <property type="evidence" value="ECO:0007669"/>
    <property type="project" value="UniProtKB-ARBA"/>
</dbReference>
<dbReference type="InterPro" id="IPR011990">
    <property type="entry name" value="TPR-like_helical_dom_sf"/>
</dbReference>
<proteinExistence type="predicted"/>
<dbReference type="FunCoup" id="A0A6P4B225">
    <property type="interactions" value="529"/>
</dbReference>
<evidence type="ECO:0000313" key="4">
    <source>
        <dbReference type="RefSeq" id="XP_015902797.3"/>
    </source>
</evidence>
<feature type="repeat" description="PPR" evidence="2">
    <location>
        <begin position="187"/>
        <end position="221"/>
    </location>
</feature>
<dbReference type="KEGG" id="zju:107435684"/>
<gene>
    <name evidence="4" type="primary">LOC107435684</name>
</gene>
<reference evidence="4" key="1">
    <citation type="submission" date="2025-08" db="UniProtKB">
        <authorList>
            <consortium name="RefSeq"/>
        </authorList>
    </citation>
    <scope>IDENTIFICATION</scope>
    <source>
        <tissue evidence="4">Seedling</tissue>
    </source>
</reference>
<dbReference type="RefSeq" id="XP_015902797.3">
    <property type="nucleotide sequence ID" value="XM_016047311.4"/>
</dbReference>
<keyword evidence="3" id="KW-1185">Reference proteome</keyword>
<dbReference type="PROSITE" id="PS51375">
    <property type="entry name" value="PPR"/>
    <property type="match status" value="4"/>
</dbReference>
<dbReference type="GO" id="GO:0009451">
    <property type="term" value="P:RNA modification"/>
    <property type="evidence" value="ECO:0007669"/>
    <property type="project" value="InterPro"/>
</dbReference>
<dbReference type="SUPFAM" id="SSF48452">
    <property type="entry name" value="TPR-like"/>
    <property type="match status" value="1"/>
</dbReference>
<dbReference type="Pfam" id="PF13041">
    <property type="entry name" value="PPR_2"/>
    <property type="match status" value="1"/>
</dbReference>
<dbReference type="InterPro" id="IPR046960">
    <property type="entry name" value="PPR_At4g14850-like_plant"/>
</dbReference>
<dbReference type="InterPro" id="IPR002885">
    <property type="entry name" value="PPR_rpt"/>
</dbReference>
<protein>
    <submittedName>
        <fullName evidence="4">Pentatricopeptide repeat-containing protein At2g45350, chloroplastic</fullName>
    </submittedName>
</protein>
<keyword evidence="1" id="KW-0677">Repeat</keyword>
<name>A0A6P4B225_ZIZJJ</name>
<feature type="repeat" description="PPR" evidence="2">
    <location>
        <begin position="86"/>
        <end position="120"/>
    </location>
</feature>
<dbReference type="Proteomes" id="UP001652623">
    <property type="component" value="Chromosome 7"/>
</dbReference>
<evidence type="ECO:0000256" key="1">
    <source>
        <dbReference type="ARBA" id="ARBA00022737"/>
    </source>
</evidence>